<evidence type="ECO:0000256" key="11">
    <source>
        <dbReference type="ARBA" id="ARBA00023136"/>
    </source>
</evidence>
<evidence type="ECO:0000256" key="10">
    <source>
        <dbReference type="ARBA" id="ARBA00023004"/>
    </source>
</evidence>
<dbReference type="PANTHER" id="PTHR30365:SF15">
    <property type="entry name" value="CYTOCHROME BD UBIQUINOL OXIDASE SUBUNIT 1"/>
    <property type="match status" value="1"/>
</dbReference>
<feature type="transmembrane region" description="Helical" evidence="12">
    <location>
        <begin position="423"/>
        <end position="446"/>
    </location>
</feature>
<dbReference type="InterPro" id="IPR002585">
    <property type="entry name" value="Cyt-d_ubiquinol_oxidase_su_1"/>
</dbReference>
<keyword evidence="4 12" id="KW-1003">Cell membrane</keyword>
<keyword evidence="10 12" id="KW-0408">Iron</keyword>
<dbReference type="RefSeq" id="WP_265384479.1">
    <property type="nucleotide sequence ID" value="NZ_CP110615.1"/>
</dbReference>
<gene>
    <name evidence="13" type="ORF">RHODO2019_08235</name>
</gene>
<keyword evidence="9 12" id="KW-1133">Transmembrane helix</keyword>
<dbReference type="PIRSF" id="PIRSF006446">
    <property type="entry name" value="Cyt_quinol_oxidase_1"/>
    <property type="match status" value="1"/>
</dbReference>
<sequence>MDATALARWQFGITTIYHYLFVPASISLATLTALLQTAWRRTGSEVLLRLTKLSGKLLLVTFVVGVVTGLVQEFQFGLAWSDFARFYGDVFGPTLAVEGMLAFFLEATFLGLWFFGWDRLPARVHLACAWVVAAGTLISAFVILGANSFLQNPQGYTLDPETGRARLDSFSALLLNPVNTHSFPHVVAGAYLVGGAMFLAIGLHHTFRGSADAAGARVLLRLGAWVTAASGAALAGTGDLLGKLIAEVQPMKMAAAEGLYATTSGAPFSVFSWFSGGRKVWGLEVPNLLSFLVSDSFTARVQGIDDLQSTYSATYGAGDYVPVVPVAFWSFRAMIGFGMAAAGIAVLVLWLTRGGRTLTRGTRLGRLPVGRLLALGVPVLPLLPLVANSTGWLFTETARQPWLVFGLYKTADGVSPGTTAAEVIVTLVAFTVVYGALAVAYVTLVLRLSRSALDAPEEAPVPEQQPERELATW</sequence>
<dbReference type="Proteomes" id="UP001164965">
    <property type="component" value="Chromosome"/>
</dbReference>
<dbReference type="Pfam" id="PF01654">
    <property type="entry name" value="Cyt_bd_oxida_I"/>
    <property type="match status" value="1"/>
</dbReference>
<evidence type="ECO:0000256" key="12">
    <source>
        <dbReference type="PIRNR" id="PIRNR006446"/>
    </source>
</evidence>
<feature type="transmembrane region" description="Helical" evidence="12">
    <location>
        <begin position="127"/>
        <end position="150"/>
    </location>
</feature>
<feature type="transmembrane region" description="Helical" evidence="12">
    <location>
        <begin position="329"/>
        <end position="351"/>
    </location>
</feature>
<evidence type="ECO:0000256" key="2">
    <source>
        <dbReference type="ARBA" id="ARBA00009819"/>
    </source>
</evidence>
<accession>A0ABY6P3Y3</accession>
<feature type="transmembrane region" description="Helical" evidence="12">
    <location>
        <begin position="16"/>
        <end position="36"/>
    </location>
</feature>
<feature type="transmembrane region" description="Helical" evidence="12">
    <location>
        <begin position="183"/>
        <end position="206"/>
    </location>
</feature>
<keyword evidence="3 12" id="KW-0813">Transport</keyword>
<reference evidence="13" key="1">
    <citation type="submission" date="2022-10" db="EMBL/GenBank/DDBJ databases">
        <title>Rhodococcus sp.75.</title>
        <authorList>
            <person name="Sun M."/>
        </authorList>
    </citation>
    <scope>NUCLEOTIDE SEQUENCE</scope>
    <source>
        <strain evidence="13">75</strain>
    </source>
</reference>
<comment type="similarity">
    <text evidence="2 12">Belongs to the cytochrome ubiquinol oxidase subunit 1 family.</text>
</comment>
<keyword evidence="11 12" id="KW-0472">Membrane</keyword>
<evidence type="ECO:0000313" key="13">
    <source>
        <dbReference type="EMBL" id="UZJ26375.1"/>
    </source>
</evidence>
<keyword evidence="8 12" id="KW-0249">Electron transport</keyword>
<proteinExistence type="inferred from homology"/>
<feature type="transmembrane region" description="Helical" evidence="12">
    <location>
        <begin position="57"/>
        <end position="78"/>
    </location>
</feature>
<evidence type="ECO:0000256" key="5">
    <source>
        <dbReference type="ARBA" id="ARBA00022617"/>
    </source>
</evidence>
<dbReference type="PANTHER" id="PTHR30365">
    <property type="entry name" value="CYTOCHROME D UBIQUINOL OXIDASE"/>
    <property type="match status" value="1"/>
</dbReference>
<dbReference type="EMBL" id="CP110615">
    <property type="protein sequence ID" value="UZJ26375.1"/>
    <property type="molecule type" value="Genomic_DNA"/>
</dbReference>
<keyword evidence="7 12" id="KW-0479">Metal-binding</keyword>
<keyword evidence="5 12" id="KW-0349">Heme</keyword>
<evidence type="ECO:0000256" key="3">
    <source>
        <dbReference type="ARBA" id="ARBA00022448"/>
    </source>
</evidence>
<feature type="transmembrane region" description="Helical" evidence="12">
    <location>
        <begin position="372"/>
        <end position="394"/>
    </location>
</feature>
<evidence type="ECO:0000256" key="4">
    <source>
        <dbReference type="ARBA" id="ARBA00022475"/>
    </source>
</evidence>
<evidence type="ECO:0000256" key="8">
    <source>
        <dbReference type="ARBA" id="ARBA00022982"/>
    </source>
</evidence>
<comment type="subcellular location">
    <subcellularLocation>
        <location evidence="1">Cell membrane</location>
        <topology evidence="1">Multi-pass membrane protein</topology>
    </subcellularLocation>
</comment>
<evidence type="ECO:0000313" key="14">
    <source>
        <dbReference type="Proteomes" id="UP001164965"/>
    </source>
</evidence>
<organism evidence="13 14">
    <name type="scientific">Rhodococcus antarcticus</name>
    <dbReference type="NCBI Taxonomy" id="2987751"/>
    <lineage>
        <taxon>Bacteria</taxon>
        <taxon>Bacillati</taxon>
        <taxon>Actinomycetota</taxon>
        <taxon>Actinomycetes</taxon>
        <taxon>Mycobacteriales</taxon>
        <taxon>Nocardiaceae</taxon>
        <taxon>Rhodococcus</taxon>
    </lineage>
</organism>
<keyword evidence="6 12" id="KW-0812">Transmembrane</keyword>
<keyword evidence="14" id="KW-1185">Reference proteome</keyword>
<evidence type="ECO:0000256" key="9">
    <source>
        <dbReference type="ARBA" id="ARBA00022989"/>
    </source>
</evidence>
<protein>
    <submittedName>
        <fullName evidence="13">Cytochrome ubiquinol oxidase subunit I</fullName>
    </submittedName>
</protein>
<feature type="transmembrane region" description="Helical" evidence="12">
    <location>
        <begin position="218"/>
        <end position="236"/>
    </location>
</feature>
<evidence type="ECO:0000256" key="1">
    <source>
        <dbReference type="ARBA" id="ARBA00004651"/>
    </source>
</evidence>
<evidence type="ECO:0000256" key="7">
    <source>
        <dbReference type="ARBA" id="ARBA00022723"/>
    </source>
</evidence>
<feature type="transmembrane region" description="Helical" evidence="12">
    <location>
        <begin position="90"/>
        <end position="115"/>
    </location>
</feature>
<name>A0ABY6P3Y3_9NOCA</name>
<evidence type="ECO:0000256" key="6">
    <source>
        <dbReference type="ARBA" id="ARBA00022692"/>
    </source>
</evidence>